<dbReference type="Pfam" id="PF02906">
    <property type="entry name" value="Fe_hyd_lg_C"/>
    <property type="match status" value="1"/>
</dbReference>
<dbReference type="InterPro" id="IPR009016">
    <property type="entry name" value="Fe_hydrogenase"/>
</dbReference>
<dbReference type="CDD" id="cd00207">
    <property type="entry name" value="fer2"/>
    <property type="match status" value="1"/>
</dbReference>
<evidence type="ECO:0000256" key="5">
    <source>
        <dbReference type="ARBA" id="ARBA00022714"/>
    </source>
</evidence>
<dbReference type="Gene3D" id="3.10.20.740">
    <property type="match status" value="1"/>
</dbReference>
<evidence type="ECO:0000256" key="4">
    <source>
        <dbReference type="ARBA" id="ARBA00022485"/>
    </source>
</evidence>
<dbReference type="GO" id="GO:0051539">
    <property type="term" value="F:4 iron, 4 sulfur cluster binding"/>
    <property type="evidence" value="ECO:0007669"/>
    <property type="project" value="UniProtKB-KW"/>
</dbReference>
<dbReference type="EMBL" id="WBZB01000016">
    <property type="protein sequence ID" value="KAB3530703.1"/>
    <property type="molecule type" value="Genomic_DNA"/>
</dbReference>
<accession>A0A833HPC9</accession>
<evidence type="ECO:0000256" key="3">
    <source>
        <dbReference type="ARBA" id="ARBA00005404"/>
    </source>
</evidence>
<dbReference type="PROSITE" id="PS51839">
    <property type="entry name" value="4FE4S_HC3"/>
    <property type="match status" value="1"/>
</dbReference>
<dbReference type="InterPro" id="IPR054351">
    <property type="entry name" value="NADH_UbQ_OxRdtase_ferredoxin"/>
</dbReference>
<dbReference type="FunFam" id="3.30.70.20:FF:000035">
    <property type="entry name" value="Iron hydrogenase 1"/>
    <property type="match status" value="1"/>
</dbReference>
<evidence type="ECO:0000256" key="12">
    <source>
        <dbReference type="ARBA" id="ARBA00023136"/>
    </source>
</evidence>
<dbReference type="InterPro" id="IPR001041">
    <property type="entry name" value="2Fe-2S_ferredoxin-type"/>
</dbReference>
<name>A0A833HPC9_9FIRM</name>
<dbReference type="SUPFAM" id="SSF54292">
    <property type="entry name" value="2Fe-2S ferredoxin-like"/>
    <property type="match status" value="1"/>
</dbReference>
<keyword evidence="7" id="KW-0677">Repeat</keyword>
<dbReference type="InterPro" id="IPR036010">
    <property type="entry name" value="2Fe-2S_ferredoxin-like_sf"/>
</dbReference>
<feature type="domain" description="4Fe-4S ferredoxin-type" evidence="15">
    <location>
        <begin position="139"/>
        <end position="169"/>
    </location>
</feature>
<keyword evidence="18" id="KW-1185">Reference proteome</keyword>
<comment type="caution">
    <text evidence="17">The sequence shown here is derived from an EMBL/GenBank/DDBJ whole genome shotgun (WGS) entry which is preliminary data.</text>
</comment>
<keyword evidence="9" id="KW-0408">Iron</keyword>
<evidence type="ECO:0000259" key="16">
    <source>
        <dbReference type="PROSITE" id="PS51839"/>
    </source>
</evidence>
<dbReference type="Pfam" id="PF02256">
    <property type="entry name" value="Fe_hyd_SSU"/>
    <property type="match status" value="1"/>
</dbReference>
<dbReference type="GO" id="GO:0008137">
    <property type="term" value="F:NADH dehydrogenase (ubiquinone) activity"/>
    <property type="evidence" value="ECO:0007669"/>
    <property type="project" value="InterPro"/>
</dbReference>
<dbReference type="Pfam" id="PF13510">
    <property type="entry name" value="Fer2_4"/>
    <property type="match status" value="1"/>
</dbReference>
<keyword evidence="5" id="KW-0001">2Fe-2S</keyword>
<dbReference type="AlphaFoldDB" id="A0A833HPC9"/>
<feature type="domain" description="4Fe-4S ferredoxin-type" evidence="15">
    <location>
        <begin position="179"/>
        <end position="211"/>
    </location>
</feature>
<dbReference type="SUPFAM" id="SSF53920">
    <property type="entry name" value="Fe-only hydrogenase"/>
    <property type="match status" value="1"/>
</dbReference>
<evidence type="ECO:0000256" key="1">
    <source>
        <dbReference type="ARBA" id="ARBA00001966"/>
    </source>
</evidence>
<evidence type="ECO:0000256" key="7">
    <source>
        <dbReference type="ARBA" id="ARBA00022737"/>
    </source>
</evidence>
<dbReference type="Pfam" id="PF10588">
    <property type="entry name" value="NADH-G_4Fe-4S_3"/>
    <property type="match status" value="1"/>
</dbReference>
<dbReference type="PROSITE" id="PS51085">
    <property type="entry name" value="2FE2S_FER_2"/>
    <property type="match status" value="1"/>
</dbReference>
<feature type="domain" description="2Fe-2S ferredoxin-type" evidence="14">
    <location>
        <begin position="2"/>
        <end position="80"/>
    </location>
</feature>
<evidence type="ECO:0000256" key="11">
    <source>
        <dbReference type="ARBA" id="ARBA00023027"/>
    </source>
</evidence>
<dbReference type="RefSeq" id="WP_151865514.1">
    <property type="nucleotide sequence ID" value="NZ_WBZB01000016.1"/>
</dbReference>
<dbReference type="PROSITE" id="PS00641">
    <property type="entry name" value="COMPLEX1_75K_1"/>
    <property type="match status" value="1"/>
</dbReference>
<dbReference type="NCBIfam" id="NF040763">
    <property type="entry name" value="FeFe_hydrog_A6"/>
    <property type="match status" value="1"/>
</dbReference>
<dbReference type="InterPro" id="IPR017900">
    <property type="entry name" value="4Fe4S_Fe_S_CS"/>
</dbReference>
<dbReference type="InterPro" id="IPR019574">
    <property type="entry name" value="NADH_UbQ_OxRdtase_Gsu_4Fe4S-bd"/>
</dbReference>
<dbReference type="InterPro" id="IPR050340">
    <property type="entry name" value="Cytosolic_Fe-S_CAF"/>
</dbReference>
<dbReference type="Gene3D" id="3.30.70.20">
    <property type="match status" value="1"/>
</dbReference>
<protein>
    <submittedName>
        <fullName evidence="17">2Fe-2S iron-sulfur cluster binding domain-containing protein</fullName>
    </submittedName>
</protein>
<evidence type="ECO:0000256" key="8">
    <source>
        <dbReference type="ARBA" id="ARBA00022967"/>
    </source>
</evidence>
<dbReference type="GO" id="GO:0005506">
    <property type="term" value="F:iron ion binding"/>
    <property type="evidence" value="ECO:0007669"/>
    <property type="project" value="InterPro"/>
</dbReference>
<dbReference type="InterPro" id="IPR013352">
    <property type="entry name" value="Fe_hydrogenase_subset"/>
</dbReference>
<comment type="cofactor">
    <cofactor evidence="13">
        <name>[2Fe-2S] cluster</name>
        <dbReference type="ChEBI" id="CHEBI:190135"/>
    </cofactor>
</comment>
<reference evidence="17 18" key="1">
    <citation type="submission" date="2019-10" db="EMBL/GenBank/DDBJ databases">
        <title>Alkaliphilus serpentinus sp. nov. and Alkaliphilus pronyensis sp. nov., two novel anaerobic alkaliphilic species isolated from the serpentinized-hosted hydrothermal field of the Prony Bay (New Caledonia).</title>
        <authorList>
            <person name="Postec A."/>
        </authorList>
    </citation>
    <scope>NUCLEOTIDE SEQUENCE [LARGE SCALE GENOMIC DNA]</scope>
    <source>
        <strain evidence="17 18">LacT</strain>
    </source>
</reference>
<keyword evidence="10" id="KW-0411">Iron-sulfur</keyword>
<dbReference type="PANTHER" id="PTHR11615">
    <property type="entry name" value="NITRATE, FORMATE, IRON DEHYDROGENASE"/>
    <property type="match status" value="1"/>
</dbReference>
<dbReference type="InterPro" id="IPR004108">
    <property type="entry name" value="Fe_hydrogenase_lsu_C"/>
</dbReference>
<organism evidence="17 18">
    <name type="scientific">Alkaliphilus serpentinus</name>
    <dbReference type="NCBI Taxonomy" id="1482731"/>
    <lineage>
        <taxon>Bacteria</taxon>
        <taxon>Bacillati</taxon>
        <taxon>Bacillota</taxon>
        <taxon>Clostridia</taxon>
        <taxon>Peptostreptococcales</taxon>
        <taxon>Natronincolaceae</taxon>
        <taxon>Alkaliphilus</taxon>
    </lineage>
</organism>
<keyword evidence="6" id="KW-0479">Metal-binding</keyword>
<gene>
    <name evidence="17" type="ORF">F8153_06230</name>
</gene>
<evidence type="ECO:0000256" key="6">
    <source>
        <dbReference type="ARBA" id="ARBA00022723"/>
    </source>
</evidence>
<dbReference type="Pfam" id="PF22117">
    <property type="entry name" value="Fer4_Nqo3"/>
    <property type="match status" value="1"/>
</dbReference>
<dbReference type="FunFam" id="3.10.20.740:FF:000004">
    <property type="entry name" value="NADH-quinone oxidoreductase"/>
    <property type="match status" value="1"/>
</dbReference>
<comment type="subcellular location">
    <subcellularLocation>
        <location evidence="2">Membrane</location>
    </subcellularLocation>
</comment>
<dbReference type="InterPro" id="IPR017896">
    <property type="entry name" value="4Fe4S_Fe-S-bd"/>
</dbReference>
<dbReference type="Proteomes" id="UP000465601">
    <property type="component" value="Unassembled WGS sequence"/>
</dbReference>
<dbReference type="PROSITE" id="PS51379">
    <property type="entry name" value="4FE4S_FER_2"/>
    <property type="match status" value="2"/>
</dbReference>
<dbReference type="GO" id="GO:0051537">
    <property type="term" value="F:2 iron, 2 sulfur cluster binding"/>
    <property type="evidence" value="ECO:0007669"/>
    <property type="project" value="UniProtKB-KW"/>
</dbReference>
<keyword evidence="12" id="KW-0472">Membrane</keyword>
<dbReference type="InterPro" id="IPR036991">
    <property type="entry name" value="Fe_hydrogenase_ssu_sf"/>
</dbReference>
<evidence type="ECO:0000256" key="10">
    <source>
        <dbReference type="ARBA" id="ARBA00023014"/>
    </source>
</evidence>
<dbReference type="Gene3D" id="4.10.260.20">
    <property type="entry name" value="Iron hydrogenase, small subunit"/>
    <property type="match status" value="1"/>
</dbReference>
<evidence type="ECO:0000256" key="13">
    <source>
        <dbReference type="ARBA" id="ARBA00034078"/>
    </source>
</evidence>
<dbReference type="NCBIfam" id="TIGR02512">
    <property type="entry name" value="FeFe_hydrog_A"/>
    <property type="match status" value="1"/>
</dbReference>
<evidence type="ECO:0000259" key="15">
    <source>
        <dbReference type="PROSITE" id="PS51379"/>
    </source>
</evidence>
<evidence type="ECO:0000256" key="2">
    <source>
        <dbReference type="ARBA" id="ARBA00004370"/>
    </source>
</evidence>
<keyword evidence="4" id="KW-0004">4Fe-4S</keyword>
<comment type="similarity">
    <text evidence="3">Belongs to the complex I 75 kDa subunit family.</text>
</comment>
<sequence>MNKVTINIDGRDITVKDGATILEAAKELNIQIPTLCYHPDQSIKGSCRVCTVEVEGIENLQASCCTLVRDGMKVRTNTKRVRDARKKVLELIIASHNDNCLACVRSENCELQALSKELSMKETRLEKIVSNVSIQDDNPSIVRDSSKCIKCGRCIEVCHDVQGVGAIYNLNRSFNMEIGTPLGKDLSEISCVYCGQCINVCPVGAIYEKTDIDRVWKALEDEGKHVVVQVAPAVRVSIGEEFGMPPGSILTKKMVAVLRALGFNKVFDTDFTADLTILEEGNEFLHRLNGGGTLPMFTSCSPGWVRYIENFYPELLDHVSSCKSPQQMFGALAKTYYAEKENVDPKDIVVVSIMPCTAKKAEAARDEMIDSGYQDVDIVLTTRELGRMIKESGIDMISLPEEEFDEPLGISTGAAVIFGASGGVMEAALRTVYEVVTGEELENIDFVNLRGIEGFKEAVVKVGDLDVKVAVVNSLMSAKKVLDMVKEGKADYHFVEVMCCPGGCIGGGGQPIPGTNEIKRKRVEGIYNADKKLALRKSHENPAVKVLYEEFLEKPLGEKSHHLLHTHYVDRSN</sequence>
<keyword evidence="11" id="KW-0520">NAD</keyword>
<evidence type="ECO:0000313" key="17">
    <source>
        <dbReference type="EMBL" id="KAB3530703.1"/>
    </source>
</evidence>
<dbReference type="InterPro" id="IPR000283">
    <property type="entry name" value="NADH_UbQ_OxRdtase_75kDa_su_CS"/>
</dbReference>
<keyword evidence="8" id="KW-1278">Translocase</keyword>
<dbReference type="InterPro" id="IPR049830">
    <property type="entry name" value="HndD"/>
</dbReference>
<dbReference type="GO" id="GO:0042773">
    <property type="term" value="P:ATP synthesis coupled electron transport"/>
    <property type="evidence" value="ECO:0007669"/>
    <property type="project" value="InterPro"/>
</dbReference>
<feature type="domain" description="4Fe-4S His(Cys)3-ligated-type" evidence="16">
    <location>
        <begin position="80"/>
        <end position="119"/>
    </location>
</feature>
<proteinExistence type="inferred from homology"/>
<dbReference type="InterPro" id="IPR003149">
    <property type="entry name" value="Fe_hydrogenase_ssu"/>
</dbReference>
<evidence type="ECO:0000256" key="9">
    <source>
        <dbReference type="ARBA" id="ARBA00023004"/>
    </source>
</evidence>
<dbReference type="PROSITE" id="PS00198">
    <property type="entry name" value="4FE4S_FER_1"/>
    <property type="match status" value="1"/>
</dbReference>
<dbReference type="SUPFAM" id="SSF54862">
    <property type="entry name" value="4Fe-4S ferredoxins"/>
    <property type="match status" value="1"/>
</dbReference>
<dbReference type="SMART" id="SM00902">
    <property type="entry name" value="Fe_hyd_SSU"/>
    <property type="match status" value="1"/>
</dbReference>
<evidence type="ECO:0000259" key="14">
    <source>
        <dbReference type="PROSITE" id="PS51085"/>
    </source>
</evidence>
<evidence type="ECO:0000313" key="18">
    <source>
        <dbReference type="Proteomes" id="UP000465601"/>
    </source>
</evidence>
<dbReference type="OrthoDB" id="9805142at2"/>
<dbReference type="GO" id="GO:0016020">
    <property type="term" value="C:membrane"/>
    <property type="evidence" value="ECO:0007669"/>
    <property type="project" value="UniProtKB-SubCell"/>
</dbReference>
<dbReference type="GO" id="GO:0008901">
    <property type="term" value="F:ferredoxin hydrogenase activity"/>
    <property type="evidence" value="ECO:0007669"/>
    <property type="project" value="InterPro"/>
</dbReference>
<dbReference type="Gene3D" id="3.40.50.1780">
    <property type="match status" value="1"/>
</dbReference>
<dbReference type="Gene3D" id="3.40.950.10">
    <property type="entry name" value="Fe-only Hydrogenase (Larger Subunit), Chain L, domain 3"/>
    <property type="match status" value="1"/>
</dbReference>
<comment type="cofactor">
    <cofactor evidence="1">
        <name>[4Fe-4S] cluster</name>
        <dbReference type="ChEBI" id="CHEBI:49883"/>
    </cofactor>
</comment>
<dbReference type="SMART" id="SM00929">
    <property type="entry name" value="NADH-G_4Fe-4S_3"/>
    <property type="match status" value="1"/>
</dbReference>